<evidence type="ECO:0000259" key="12">
    <source>
        <dbReference type="PROSITE" id="PS50089"/>
    </source>
</evidence>
<dbReference type="InterPro" id="IPR004182">
    <property type="entry name" value="GRAM"/>
</dbReference>
<evidence type="ECO:0000256" key="6">
    <source>
        <dbReference type="ARBA" id="ARBA00022989"/>
    </source>
</evidence>
<organism evidence="13 14">
    <name type="scientific">Felis catus</name>
    <name type="common">Cat</name>
    <name type="synonym">Felis silvestris catus</name>
    <dbReference type="NCBI Taxonomy" id="9685"/>
    <lineage>
        <taxon>Eukaryota</taxon>
        <taxon>Metazoa</taxon>
        <taxon>Chordata</taxon>
        <taxon>Craniata</taxon>
        <taxon>Vertebrata</taxon>
        <taxon>Euteleostomi</taxon>
        <taxon>Mammalia</taxon>
        <taxon>Eutheria</taxon>
        <taxon>Laurasiatheria</taxon>
        <taxon>Carnivora</taxon>
        <taxon>Feliformia</taxon>
        <taxon>Felidae</taxon>
        <taxon>Felinae</taxon>
        <taxon>Felis</taxon>
    </lineage>
</organism>
<evidence type="ECO:0000256" key="7">
    <source>
        <dbReference type="ARBA" id="ARBA00023136"/>
    </source>
</evidence>
<feature type="domain" description="RING-type" evidence="12">
    <location>
        <begin position="280"/>
        <end position="321"/>
    </location>
</feature>
<dbReference type="Ensembl" id="ENSFCTT00005041212.1">
    <property type="protein sequence ID" value="ENSFCTP00005029203.1"/>
    <property type="gene ID" value="ENSFCTG00005014095.1"/>
</dbReference>
<feature type="signal peptide" evidence="11">
    <location>
        <begin position="1"/>
        <end position="35"/>
    </location>
</feature>
<dbReference type="CDD" id="cd02122">
    <property type="entry name" value="PA_GRAIL_like"/>
    <property type="match status" value="1"/>
</dbReference>
<feature type="region of interest" description="Disordered" evidence="9">
    <location>
        <begin position="349"/>
        <end position="379"/>
    </location>
</feature>
<evidence type="ECO:0000313" key="14">
    <source>
        <dbReference type="Proteomes" id="UP000823872"/>
    </source>
</evidence>
<comment type="subcellular location">
    <subcellularLocation>
        <location evidence="1">Membrane</location>
    </subcellularLocation>
</comment>
<sequence length="691" mass="76853">MGPPPGAGVLCRGGCGFSRLLAWCFLLALSPQAPGSRGAEAVWTAYLNVSWRVPHTGVNRTVWELSEEGVYGQDSPLEPVAGVLVPPDGPGALNACNPHTNFTVPTVPGDWGSAVQVSWLALIQRGGGCTFADKIHLAYERGASGAVIFNFPGTRNEVIPMSHPGAGDIVAIMIGNLKGTKILQSIQRGIQVTMVIEVGKKHGPWVNHYSIFFVSVSFFIITAATVGYFIFYSARRLRNARAQSRKQRQLKADAKKAIGRLQLRTLKQGDKEIGPDGDSCAVCIELYKPNDLVRILTCNHIFHKTCVDPWLLEHRTCPMCKCDILKALGIEADVEDGPVSLQVPVSNEISNSASPHEEDNRSETASSGYASVQGADEPPLEEHVQSARLLVGTLDSVLDSTAKVAPFRILHQTPDSQVYLSIACGANREEITKHWDWLEQNIMKTLSVFDSNEDITNFVQGKIRGLIAEEGKHSFAKEDDPEKFREALLKFEKCFGLPEQEKLVTYYSCSYWKGRVPCQGWLYLSTNFLSFYSFLLGSEIKLVISWDAVSKLEKTSNVILTESIHVCSQGENHYFSMFLHINETYLLMEQLANYAIKRLFDKETFANDPILDDPLQITKRGLENRAHSEQFSAFFRLPKEEALKEVHECCLWIPFSHFNTHGKMCISENYICFASQDGSLCSIIIPLREVI</sequence>
<protein>
    <recommendedName>
        <fullName evidence="12">RING-type domain-containing protein</fullName>
    </recommendedName>
</protein>
<proteinExistence type="predicted"/>
<keyword evidence="3" id="KW-0479">Metal-binding</keyword>
<dbReference type="CDD" id="cd13350">
    <property type="entry name" value="PH-GRAM1_TBC1D8B"/>
    <property type="match status" value="1"/>
</dbReference>
<evidence type="ECO:0000256" key="4">
    <source>
        <dbReference type="ARBA" id="ARBA00022771"/>
    </source>
</evidence>
<dbReference type="GeneTree" id="ENSGT00940000159451"/>
<evidence type="ECO:0000256" key="3">
    <source>
        <dbReference type="ARBA" id="ARBA00022723"/>
    </source>
</evidence>
<reference evidence="13" key="2">
    <citation type="submission" date="2025-08" db="UniProtKB">
        <authorList>
            <consortium name="Ensembl"/>
        </authorList>
    </citation>
    <scope>IDENTIFICATION</scope>
    <source>
        <strain evidence="13">breed Abyssinian</strain>
    </source>
</reference>
<gene>
    <name evidence="13" type="primary">TBC1D8B</name>
</gene>
<dbReference type="Gene3D" id="2.30.29.30">
    <property type="entry name" value="Pleckstrin-homology domain (PH domain)/Phosphotyrosine-binding domain (PTB)"/>
    <property type="match status" value="2"/>
</dbReference>
<evidence type="ECO:0000256" key="2">
    <source>
        <dbReference type="ARBA" id="ARBA00022692"/>
    </source>
</evidence>
<dbReference type="InterPro" id="IPR003137">
    <property type="entry name" value="PA_domain"/>
</dbReference>
<dbReference type="PROSITE" id="PS50089">
    <property type="entry name" value="ZF_RING_2"/>
    <property type="match status" value="1"/>
</dbReference>
<dbReference type="CDD" id="cd16802">
    <property type="entry name" value="RING-H2_RNF128-like"/>
    <property type="match status" value="1"/>
</dbReference>
<accession>A0ABI7Y3H1</accession>
<feature type="transmembrane region" description="Helical" evidence="10">
    <location>
        <begin position="209"/>
        <end position="231"/>
    </location>
</feature>
<dbReference type="InterPro" id="IPR001841">
    <property type="entry name" value="Znf_RING"/>
</dbReference>
<keyword evidence="7 10" id="KW-0472">Membrane</keyword>
<dbReference type="InterPro" id="IPR013083">
    <property type="entry name" value="Znf_RING/FYVE/PHD"/>
</dbReference>
<dbReference type="SMART" id="SM00568">
    <property type="entry name" value="GRAM"/>
    <property type="match status" value="2"/>
</dbReference>
<dbReference type="InterPro" id="IPR011993">
    <property type="entry name" value="PH-like_dom_sf"/>
</dbReference>
<dbReference type="Gene3D" id="3.30.40.10">
    <property type="entry name" value="Zinc/RING finger domain, C3HC4 (zinc finger)"/>
    <property type="match status" value="1"/>
</dbReference>
<keyword evidence="5" id="KW-0862">Zinc</keyword>
<evidence type="ECO:0000256" key="10">
    <source>
        <dbReference type="SAM" id="Phobius"/>
    </source>
</evidence>
<evidence type="ECO:0000256" key="1">
    <source>
        <dbReference type="ARBA" id="ARBA00004370"/>
    </source>
</evidence>
<dbReference type="Pfam" id="PF02225">
    <property type="entry name" value="PA"/>
    <property type="match status" value="1"/>
</dbReference>
<dbReference type="Proteomes" id="UP000823872">
    <property type="component" value="Chromosome X"/>
</dbReference>
<evidence type="ECO:0000256" key="8">
    <source>
        <dbReference type="PROSITE-ProRule" id="PRU00175"/>
    </source>
</evidence>
<keyword evidence="11" id="KW-0732">Signal</keyword>
<evidence type="ECO:0000256" key="9">
    <source>
        <dbReference type="SAM" id="MobiDB-lite"/>
    </source>
</evidence>
<dbReference type="Gene3D" id="3.50.30.30">
    <property type="match status" value="1"/>
</dbReference>
<dbReference type="InterPro" id="IPR036012">
    <property type="entry name" value="TBC1D8B_PH-GRAM1"/>
</dbReference>
<dbReference type="SUPFAM" id="SSF52025">
    <property type="entry name" value="PA domain"/>
    <property type="match status" value="1"/>
</dbReference>
<keyword evidence="14" id="KW-1185">Reference proteome</keyword>
<keyword evidence="2 10" id="KW-0812">Transmembrane</keyword>
<evidence type="ECO:0000313" key="13">
    <source>
        <dbReference type="Ensembl" id="ENSFCTP00005029203.1"/>
    </source>
</evidence>
<dbReference type="PANTHER" id="PTHR47666:SF4">
    <property type="entry name" value="TBC1 DOMAIN FAMILY MEMBER 8B"/>
    <property type="match status" value="1"/>
</dbReference>
<dbReference type="SMART" id="SM00184">
    <property type="entry name" value="RING"/>
    <property type="match status" value="1"/>
</dbReference>
<reference evidence="13" key="3">
    <citation type="submission" date="2025-09" db="UniProtKB">
        <authorList>
            <consortium name="Ensembl"/>
        </authorList>
    </citation>
    <scope>IDENTIFICATION</scope>
    <source>
        <strain evidence="13">breed Abyssinian</strain>
    </source>
</reference>
<dbReference type="PANTHER" id="PTHR47666">
    <property type="entry name" value="PROTEIN VASCULAR ASSOCIATED DEATH 1, CHLOROPLASTIC"/>
    <property type="match status" value="1"/>
</dbReference>
<dbReference type="Pfam" id="PF02893">
    <property type="entry name" value="GRAM"/>
    <property type="match status" value="2"/>
</dbReference>
<dbReference type="InterPro" id="IPR046450">
    <property type="entry name" value="PA_dom_sf"/>
</dbReference>
<feature type="chain" id="PRO_5046057703" description="RING-type domain-containing protein" evidence="11">
    <location>
        <begin position="36"/>
        <end position="691"/>
    </location>
</feature>
<name>A0ABI7Y3H1_FELCA</name>
<evidence type="ECO:0000256" key="5">
    <source>
        <dbReference type="ARBA" id="ARBA00022833"/>
    </source>
</evidence>
<reference evidence="13 14" key="1">
    <citation type="submission" date="2021-02" db="EMBL/GenBank/DDBJ databases">
        <title>Safari Cat Assemblies.</title>
        <authorList>
            <person name="Bredemeyer K.R."/>
            <person name="Murphy W.J."/>
        </authorList>
    </citation>
    <scope>NUCLEOTIDE SEQUENCE [LARGE SCALE GENOMIC DNA]</scope>
</reference>
<dbReference type="Pfam" id="PF13639">
    <property type="entry name" value="zf-RING_2"/>
    <property type="match status" value="1"/>
</dbReference>
<evidence type="ECO:0000256" key="11">
    <source>
        <dbReference type="SAM" id="SignalP"/>
    </source>
</evidence>
<dbReference type="SUPFAM" id="SSF57850">
    <property type="entry name" value="RING/U-box"/>
    <property type="match status" value="1"/>
</dbReference>
<keyword evidence="6 10" id="KW-1133">Transmembrane helix</keyword>
<keyword evidence="4 8" id="KW-0863">Zinc-finger</keyword>